<name>A0A1Z1M2B3_9FLOR</name>
<comment type="subcellular location">
    <subcellularLocation>
        <location evidence="1">Membrane</location>
        <topology evidence="1">Multi-pass membrane protein</topology>
    </subcellularLocation>
    <subcellularLocation>
        <location evidence="6">Plastid</location>
        <location evidence="6">Chloroplast thylakoid membrane</location>
        <topology evidence="6">Multi-pass membrane protein</topology>
    </subcellularLocation>
</comment>
<dbReference type="AlphaFoldDB" id="A0A1Z1M2B3"/>
<keyword evidence="6" id="KW-0793">Thylakoid</keyword>
<feature type="transmembrane region" description="Helical" evidence="7">
    <location>
        <begin position="379"/>
        <end position="398"/>
    </location>
</feature>
<feature type="transmembrane region" description="Helical" evidence="7">
    <location>
        <begin position="20"/>
        <end position="40"/>
    </location>
</feature>
<sequence length="443" mass="51672">MIFFNAKNVIWSFCKKLANLSFSIFLLLLISILSILGSLIEQNQTILYYQEYYSINNSNNFLINWKLILAFGLDHLYQTWWFNLILLIFAFSLIICTFSTQLPSLKNARRWKFINFKQSLNFNKALIVSPDILNNSCTNMIYSLNYYNFYVFHKKSYLYAYKGLLGRIAPVFVHFSMITILLGTIFSLFFGLVAQEMIPEGEIFHLKNIVNAGKYSKLPKNFIGRVDNFLIDYNLDNSIKQFFSQISFFDNQGHFLVNKVIYVNSPLIFHGITFYQTDWQIDALRIQLGSQIFIQKKLVKVDINNKIFWLCNLPLSSNKKILLIIFNLKDKVFIYDINGFLVNTLSLNEKFYVNNISIIVKNVMTSTGLQVKIDPGVSIVYIGFFLLILSSTISYISYSQIWVNIRDESFNLTGSTNRAILFFEEDISKISRIYSKYNNYNSL</sequence>
<geneLocation type="chloroplast" evidence="9"/>
<dbReference type="HAMAP" id="MF_01392">
    <property type="entry name" value="CytC_Ccs1"/>
    <property type="match status" value="1"/>
</dbReference>
<comment type="subunit">
    <text evidence="6">May interact with CcsA.</text>
</comment>
<feature type="domain" description="ResB-like" evidence="8">
    <location>
        <begin position="363"/>
        <end position="426"/>
    </location>
</feature>
<keyword evidence="9" id="KW-0934">Plastid</keyword>
<evidence type="ECO:0000256" key="6">
    <source>
        <dbReference type="HAMAP-Rule" id="MF_01392"/>
    </source>
</evidence>
<evidence type="ECO:0000256" key="2">
    <source>
        <dbReference type="ARBA" id="ARBA00022692"/>
    </source>
</evidence>
<evidence type="ECO:0000256" key="4">
    <source>
        <dbReference type="ARBA" id="ARBA00022989"/>
    </source>
</evidence>
<dbReference type="RefSeq" id="YP_009391781.1">
    <property type="nucleotide sequence ID" value="NC_035260.1"/>
</dbReference>
<dbReference type="InterPro" id="IPR007816">
    <property type="entry name" value="ResB-like_domain"/>
</dbReference>
<dbReference type="Pfam" id="PF05140">
    <property type="entry name" value="ResB"/>
    <property type="match status" value="2"/>
</dbReference>
<feature type="transmembrane region" description="Helical" evidence="7">
    <location>
        <begin position="171"/>
        <end position="194"/>
    </location>
</feature>
<accession>A0A1Z1M2B3</accession>
<proteinExistence type="inferred from homology"/>
<gene>
    <name evidence="6 9" type="primary">ccs1</name>
</gene>
<dbReference type="PANTHER" id="PTHR31566:SF0">
    <property type="entry name" value="CYTOCHROME C BIOGENESIS PROTEIN CCS1, CHLOROPLASTIC"/>
    <property type="match status" value="1"/>
</dbReference>
<keyword evidence="5 6" id="KW-0472">Membrane</keyword>
<evidence type="ECO:0000313" key="9">
    <source>
        <dbReference type="EMBL" id="ARW59925.1"/>
    </source>
</evidence>
<evidence type="ECO:0000256" key="7">
    <source>
        <dbReference type="SAM" id="Phobius"/>
    </source>
</evidence>
<dbReference type="GO" id="GO:0009535">
    <property type="term" value="C:chloroplast thylakoid membrane"/>
    <property type="evidence" value="ECO:0007669"/>
    <property type="project" value="UniProtKB-SubCell"/>
</dbReference>
<comment type="function">
    <text evidence="6">Required during biogenesis of c-type cytochromes (cytochrome c6 and cytochrome f) at the step of heme attachment.</text>
</comment>
<reference evidence="9" key="1">
    <citation type="journal article" date="2017" name="J. Phycol.">
        <title>Analysis of chloroplast genomes and a supermatrix inform reclassification of the Rhodomelaceae (Rhodophyta).</title>
        <authorList>
            <person name="Diaz-Tapia P."/>
            <person name="Maggs C.A."/>
            <person name="West J.A."/>
            <person name="Verbruggen H."/>
        </authorList>
    </citation>
    <scope>NUCLEOTIDE SEQUENCE</scope>
    <source>
        <strain evidence="9">HV3939</strain>
    </source>
</reference>
<dbReference type="GeneID" id="33353206"/>
<evidence type="ECO:0000259" key="8">
    <source>
        <dbReference type="Pfam" id="PF05140"/>
    </source>
</evidence>
<dbReference type="GO" id="GO:0017004">
    <property type="term" value="P:cytochrome complex assembly"/>
    <property type="evidence" value="ECO:0007669"/>
    <property type="project" value="UniProtKB-UniRule"/>
</dbReference>
<feature type="transmembrane region" description="Helical" evidence="7">
    <location>
        <begin position="80"/>
        <end position="102"/>
    </location>
</feature>
<protein>
    <recommendedName>
        <fullName evidence="6">Cytochrome c biogenesis protein Ccs1</fullName>
    </recommendedName>
</protein>
<evidence type="ECO:0000256" key="5">
    <source>
        <dbReference type="ARBA" id="ARBA00023136"/>
    </source>
</evidence>
<dbReference type="EMBL" id="MF101411">
    <property type="protein sequence ID" value="ARW59925.1"/>
    <property type="molecule type" value="Genomic_DNA"/>
</dbReference>
<dbReference type="InterPro" id="IPR023494">
    <property type="entry name" value="Cyt_c_bgen_Ccs1/CcsB/ResB"/>
</dbReference>
<organism evidence="9">
    <name type="scientific">Acrosorium ciliolatum</name>
    <dbReference type="NCBI Taxonomy" id="1550622"/>
    <lineage>
        <taxon>Eukaryota</taxon>
        <taxon>Rhodophyta</taxon>
        <taxon>Florideophyceae</taxon>
        <taxon>Rhodymeniophycidae</taxon>
        <taxon>Ceramiales</taxon>
        <taxon>Delesseriaceae</taxon>
        <taxon>Acrosorium</taxon>
    </lineage>
</organism>
<keyword evidence="4 6" id="KW-1133">Transmembrane helix</keyword>
<dbReference type="PANTHER" id="PTHR31566">
    <property type="entry name" value="CYTOCHROME C BIOGENESIS PROTEIN CCS1, CHLOROPLASTIC"/>
    <property type="match status" value="1"/>
</dbReference>
<keyword evidence="3 6" id="KW-0201">Cytochrome c-type biogenesis</keyword>
<keyword evidence="9" id="KW-0150">Chloroplast</keyword>
<feature type="domain" description="ResB-like" evidence="8">
    <location>
        <begin position="21"/>
        <end position="306"/>
    </location>
</feature>
<evidence type="ECO:0000256" key="3">
    <source>
        <dbReference type="ARBA" id="ARBA00022748"/>
    </source>
</evidence>
<evidence type="ECO:0000256" key="1">
    <source>
        <dbReference type="ARBA" id="ARBA00004141"/>
    </source>
</evidence>
<comment type="similarity">
    <text evidence="6">Belongs to the Ccs1/CcsB family.</text>
</comment>
<keyword evidence="2 6" id="KW-0812">Transmembrane</keyword>